<keyword evidence="9" id="KW-0472">Membrane</keyword>
<evidence type="ECO:0000313" key="14">
    <source>
        <dbReference type="Ensembl" id="ENSSDUP00000015155.1"/>
    </source>
</evidence>
<dbReference type="GO" id="GO:0005886">
    <property type="term" value="C:plasma membrane"/>
    <property type="evidence" value="ECO:0007669"/>
    <property type="project" value="UniProtKB-SubCell"/>
</dbReference>
<dbReference type="GeneTree" id="ENSGT00940000155719"/>
<dbReference type="STRING" id="41447.ENSSDUP00000015155"/>
<name>A0A3B4UBP2_SERDU</name>
<feature type="domain" description="Cadherin" evidence="13">
    <location>
        <begin position="60"/>
        <end position="163"/>
    </location>
</feature>
<proteinExistence type="predicted"/>
<organism evidence="14 15">
    <name type="scientific">Seriola dumerili</name>
    <name type="common">Greater amberjack</name>
    <name type="synonym">Caranx dumerili</name>
    <dbReference type="NCBI Taxonomy" id="41447"/>
    <lineage>
        <taxon>Eukaryota</taxon>
        <taxon>Metazoa</taxon>
        <taxon>Chordata</taxon>
        <taxon>Craniata</taxon>
        <taxon>Vertebrata</taxon>
        <taxon>Euteleostomi</taxon>
        <taxon>Actinopterygii</taxon>
        <taxon>Neopterygii</taxon>
        <taxon>Teleostei</taxon>
        <taxon>Neoteleostei</taxon>
        <taxon>Acanthomorphata</taxon>
        <taxon>Carangaria</taxon>
        <taxon>Carangiformes</taxon>
        <taxon>Carangidae</taxon>
        <taxon>Seriola</taxon>
    </lineage>
</organism>
<evidence type="ECO:0000256" key="7">
    <source>
        <dbReference type="ARBA" id="ARBA00022889"/>
    </source>
</evidence>
<dbReference type="FunFam" id="2.60.40.60:FF:000024">
    <property type="entry name" value="FAT atypical cadherin 3"/>
    <property type="match status" value="1"/>
</dbReference>
<evidence type="ECO:0000256" key="8">
    <source>
        <dbReference type="ARBA" id="ARBA00022989"/>
    </source>
</evidence>
<dbReference type="InterPro" id="IPR002126">
    <property type="entry name" value="Cadherin-like_dom"/>
</dbReference>
<evidence type="ECO:0000256" key="5">
    <source>
        <dbReference type="ARBA" id="ARBA00022737"/>
    </source>
</evidence>
<dbReference type="PROSITE" id="PS00232">
    <property type="entry name" value="CADHERIN_1"/>
    <property type="match status" value="3"/>
</dbReference>
<sequence>MFHVEQLSGALRVENPLDYENKKDFTLLVEARDSGSPPFSSFAEIHINISDVNDNFPQFTQAEYRCEVFENSPPSWVCGVLAIDADSGSYGTVRYNITEGNTDHLFTIDSENGLLSTTASLDRENIPKFSLIIEAAEGGNPLHRDQATVIIIVLDRNDNIPRFSQIFLTEVPEDAGVGHTVIQVTSTDDDTGPNAVINYSIIDQNDDMPFNIDFTTGYITVERPLDRETQDHYVLKVSANDSAWIIMVVMDVNDNPPVFSYSEYLTSVPENSEIGTSVLDVKAADADAGVNAQISYSIIAGHVDKFAIDSRNGTITTLDVFDYEREQIFDVTIKASNTGGYNLFTLAHVIIQIADINEFTPTFRKREFNFSVYKNVPVGTIIGAVTATDYDQGSEGQVFYLMFGQNKYIGFEINKLTGEIYTTGSLRKQGNSHIVLKVLAKNSGVITGMDVDETLVLISVIDTNDAPMFTSALYLANVTEDSPIGTSVITVSALDQDSILDWNRFFFSIESGNTNFSFAIDPPSGVISVNSPLDRELWAVYNLTVTATDNGSPPATGTTKVTVTIADVNDNTPELTLTEAQLKENQPQGTVVARLNASDSDLPPNQGPFTYWLVNPSTGSAFSLTPDGFLSNKYLRFVKFCLCFRNQWCPL</sequence>
<dbReference type="FunFam" id="2.60.40.60:FF:000106">
    <property type="entry name" value="FAT atypical cadherin 4"/>
    <property type="match status" value="1"/>
</dbReference>
<keyword evidence="10" id="KW-1015">Disulfide bond</keyword>
<keyword evidence="11" id="KW-0325">Glycoprotein</keyword>
<dbReference type="InterPro" id="IPR015919">
    <property type="entry name" value="Cadherin-like_sf"/>
</dbReference>
<evidence type="ECO:0000256" key="3">
    <source>
        <dbReference type="ARBA" id="ARBA00022692"/>
    </source>
</evidence>
<dbReference type="GO" id="GO:0007156">
    <property type="term" value="P:homophilic cell adhesion via plasma membrane adhesion molecules"/>
    <property type="evidence" value="ECO:0007669"/>
    <property type="project" value="InterPro"/>
</dbReference>
<evidence type="ECO:0000259" key="13">
    <source>
        <dbReference type="PROSITE" id="PS50268"/>
    </source>
</evidence>
<dbReference type="Pfam" id="PF00028">
    <property type="entry name" value="Cadherin"/>
    <property type="match status" value="6"/>
</dbReference>
<keyword evidence="4" id="KW-0732">Signal</keyword>
<keyword evidence="3" id="KW-0812">Transmembrane</keyword>
<protein>
    <recommendedName>
        <fullName evidence="13">Cadherin domain-containing protein</fullName>
    </recommendedName>
</protein>
<comment type="subcellular location">
    <subcellularLocation>
        <location evidence="1">Membrane</location>
        <topology evidence="1">Single-pass membrane protein</topology>
    </subcellularLocation>
</comment>
<dbReference type="GO" id="GO:0009653">
    <property type="term" value="P:anatomical structure morphogenesis"/>
    <property type="evidence" value="ECO:0007669"/>
    <property type="project" value="UniProtKB-ARBA"/>
</dbReference>
<dbReference type="PRINTS" id="PR00205">
    <property type="entry name" value="CADHERIN"/>
</dbReference>
<evidence type="ECO:0000256" key="11">
    <source>
        <dbReference type="ARBA" id="ARBA00023180"/>
    </source>
</evidence>
<evidence type="ECO:0000256" key="4">
    <source>
        <dbReference type="ARBA" id="ARBA00022729"/>
    </source>
</evidence>
<dbReference type="PANTHER" id="PTHR24026">
    <property type="entry name" value="FAT ATYPICAL CADHERIN-RELATED"/>
    <property type="match status" value="1"/>
</dbReference>
<evidence type="ECO:0000256" key="10">
    <source>
        <dbReference type="ARBA" id="ARBA00023157"/>
    </source>
</evidence>
<dbReference type="PROSITE" id="PS50268">
    <property type="entry name" value="CADHERIN_2"/>
    <property type="match status" value="6"/>
</dbReference>
<dbReference type="Proteomes" id="UP000261420">
    <property type="component" value="Unplaced"/>
</dbReference>
<dbReference type="SUPFAM" id="SSF49313">
    <property type="entry name" value="Cadherin-like"/>
    <property type="match status" value="7"/>
</dbReference>
<feature type="domain" description="Cadherin" evidence="13">
    <location>
        <begin position="163"/>
        <end position="259"/>
    </location>
</feature>
<dbReference type="SMART" id="SM00112">
    <property type="entry name" value="CA"/>
    <property type="match status" value="6"/>
</dbReference>
<accession>A0A3B4UBP2</accession>
<dbReference type="FunFam" id="2.60.40.60:FF:000013">
    <property type="entry name" value="Cadherin EGF LAG seven-pass G-type receptor"/>
    <property type="match status" value="1"/>
</dbReference>
<keyword evidence="2" id="KW-0245">EGF-like domain</keyword>
<dbReference type="FunFam" id="2.60.40.60:FF:000020">
    <property type="entry name" value="Dachsous cadherin-related 1b"/>
    <property type="match status" value="1"/>
</dbReference>
<feature type="domain" description="Cadherin" evidence="13">
    <location>
        <begin position="470"/>
        <end position="575"/>
    </location>
</feature>
<evidence type="ECO:0000256" key="12">
    <source>
        <dbReference type="PROSITE-ProRule" id="PRU00043"/>
    </source>
</evidence>
<evidence type="ECO:0000256" key="6">
    <source>
        <dbReference type="ARBA" id="ARBA00022837"/>
    </source>
</evidence>
<feature type="domain" description="Cadherin" evidence="13">
    <location>
        <begin position="1"/>
        <end position="59"/>
    </location>
</feature>
<reference evidence="14" key="2">
    <citation type="submission" date="2025-09" db="UniProtKB">
        <authorList>
            <consortium name="Ensembl"/>
        </authorList>
    </citation>
    <scope>IDENTIFICATION</scope>
</reference>
<keyword evidence="8" id="KW-1133">Transmembrane helix</keyword>
<keyword evidence="15" id="KW-1185">Reference proteome</keyword>
<keyword evidence="5" id="KW-0677">Repeat</keyword>
<dbReference type="OMA" id="DYDQGSE"/>
<dbReference type="AlphaFoldDB" id="A0A3B4UBP2"/>
<dbReference type="Gene3D" id="2.60.40.60">
    <property type="entry name" value="Cadherins"/>
    <property type="match status" value="7"/>
</dbReference>
<feature type="domain" description="Cadherin" evidence="13">
    <location>
        <begin position="364"/>
        <end position="469"/>
    </location>
</feature>
<evidence type="ECO:0000256" key="9">
    <source>
        <dbReference type="ARBA" id="ARBA00023136"/>
    </source>
</evidence>
<evidence type="ECO:0000256" key="2">
    <source>
        <dbReference type="ARBA" id="ARBA00022536"/>
    </source>
</evidence>
<dbReference type="FunFam" id="2.60.40.60:FF:000080">
    <property type="entry name" value="FAT atypical cadherin 1"/>
    <property type="match status" value="1"/>
</dbReference>
<evidence type="ECO:0000256" key="1">
    <source>
        <dbReference type="ARBA" id="ARBA00004167"/>
    </source>
</evidence>
<dbReference type="CDD" id="cd11304">
    <property type="entry name" value="Cadherin_repeat"/>
    <property type="match status" value="6"/>
</dbReference>
<dbReference type="PANTHER" id="PTHR24026:SF126">
    <property type="entry name" value="PROTOCADHERIN FAT 4"/>
    <property type="match status" value="1"/>
</dbReference>
<keyword evidence="7" id="KW-0130">Cell adhesion</keyword>
<feature type="domain" description="Cadherin" evidence="13">
    <location>
        <begin position="260"/>
        <end position="363"/>
    </location>
</feature>
<evidence type="ECO:0000313" key="15">
    <source>
        <dbReference type="Proteomes" id="UP000261420"/>
    </source>
</evidence>
<reference evidence="14" key="1">
    <citation type="submission" date="2025-08" db="UniProtKB">
        <authorList>
            <consortium name="Ensembl"/>
        </authorList>
    </citation>
    <scope>IDENTIFICATION</scope>
</reference>
<dbReference type="GO" id="GO:0005509">
    <property type="term" value="F:calcium ion binding"/>
    <property type="evidence" value="ECO:0007669"/>
    <property type="project" value="UniProtKB-UniRule"/>
</dbReference>
<dbReference type="Ensembl" id="ENSSDUT00000015439.1">
    <property type="protein sequence ID" value="ENSSDUP00000015155.1"/>
    <property type="gene ID" value="ENSSDUG00000011070.1"/>
</dbReference>
<keyword evidence="6 12" id="KW-0106">Calcium</keyword>
<dbReference type="InterPro" id="IPR020894">
    <property type="entry name" value="Cadherin_CS"/>
</dbReference>